<organism evidence="1 2">
    <name type="scientific">Hypoxylon rubiginosum</name>
    <dbReference type="NCBI Taxonomy" id="110542"/>
    <lineage>
        <taxon>Eukaryota</taxon>
        <taxon>Fungi</taxon>
        <taxon>Dikarya</taxon>
        <taxon>Ascomycota</taxon>
        <taxon>Pezizomycotina</taxon>
        <taxon>Sordariomycetes</taxon>
        <taxon>Xylariomycetidae</taxon>
        <taxon>Xylariales</taxon>
        <taxon>Hypoxylaceae</taxon>
        <taxon>Hypoxylon</taxon>
    </lineage>
</organism>
<accession>A0ACB9Z6D2</accession>
<proteinExistence type="predicted"/>
<comment type="caution">
    <text evidence="1">The sequence shown here is derived from an EMBL/GenBank/DDBJ whole genome shotgun (WGS) entry which is preliminary data.</text>
</comment>
<dbReference type="Proteomes" id="UP001497700">
    <property type="component" value="Unassembled WGS sequence"/>
</dbReference>
<name>A0ACB9Z6D2_9PEZI</name>
<dbReference type="EMBL" id="MU393454">
    <property type="protein sequence ID" value="KAI4866803.1"/>
    <property type="molecule type" value="Genomic_DNA"/>
</dbReference>
<keyword evidence="2" id="KW-1185">Reference proteome</keyword>
<protein>
    <submittedName>
        <fullName evidence="1">Fungal-specific transcription factor domain-containing protein</fullName>
    </submittedName>
</protein>
<gene>
    <name evidence="1" type="ORF">F4820DRAFT_415645</name>
</gene>
<sequence length="585" mass="65204">MASATKSSASGKPPRQNPGPACQQCRIRKLRCDRQKPCAGCIDSGVPCHTDSTPPQRGPKRGHLKVLRSRIAALEQRMGEQDPGPGLFTPAASESQFNMDENDAHESAAPPPPSMTSMTMEPSPPTEVVGLPDMDGVMGLQMAAPPPLPSCNFITGQSYIGSTGLSIPPLTRADLDQLFFDRSNTFLPIVQQYRYFQRSRTIPTSQSHMCLQSAMWTMAAALSSQFHHLRDALYHDTLDKLGHCPAEDDASRLEHAQAWILIAVYEFMQAPFERAWISAGRAIRLVQLMRLNEVDAVSDVVLDPDSFVEKEEKRRIFWMAFCLDRCTCVLEGLPLTLNEQEVSTRLPASEEAFQSGTPVTMPFLSEVVTASDPSLHSPFAESIIFTTLWGRGFLHQRQSATEYAFCNTSRDFCDRQLWLDDIITRRTQKLQQDYVAASVKVDAMLLYASMIAQTTVLLLCKAAESIPPTTPSNHDLVSRYQRRAPAAAKEIVRLAQYLPHFSFFKVHPFTPIPLFLCRQFLLLVSSQDETLADDLNVVTEALLELKGVNGLCQSRLDIDFSDVEIPDFQESPEAIMDFFGNYMGT</sequence>
<reference evidence="1 2" key="1">
    <citation type="journal article" date="2022" name="New Phytol.">
        <title>Ecological generalism drives hyperdiversity of secondary metabolite gene clusters in xylarialean endophytes.</title>
        <authorList>
            <person name="Franco M.E.E."/>
            <person name="Wisecaver J.H."/>
            <person name="Arnold A.E."/>
            <person name="Ju Y.M."/>
            <person name="Slot J.C."/>
            <person name="Ahrendt S."/>
            <person name="Moore L.P."/>
            <person name="Eastman K.E."/>
            <person name="Scott K."/>
            <person name="Konkel Z."/>
            <person name="Mondo S.J."/>
            <person name="Kuo A."/>
            <person name="Hayes R.D."/>
            <person name="Haridas S."/>
            <person name="Andreopoulos B."/>
            <person name="Riley R."/>
            <person name="LaButti K."/>
            <person name="Pangilinan J."/>
            <person name="Lipzen A."/>
            <person name="Amirebrahimi M."/>
            <person name="Yan J."/>
            <person name="Adam C."/>
            <person name="Keymanesh K."/>
            <person name="Ng V."/>
            <person name="Louie K."/>
            <person name="Northen T."/>
            <person name="Drula E."/>
            <person name="Henrissat B."/>
            <person name="Hsieh H.M."/>
            <person name="Youens-Clark K."/>
            <person name="Lutzoni F."/>
            <person name="Miadlikowska J."/>
            <person name="Eastwood D.C."/>
            <person name="Hamelin R.C."/>
            <person name="Grigoriev I.V."/>
            <person name="U'Ren J.M."/>
        </authorList>
    </citation>
    <scope>NUCLEOTIDE SEQUENCE [LARGE SCALE GENOMIC DNA]</scope>
    <source>
        <strain evidence="1 2">CBS 119005</strain>
    </source>
</reference>
<evidence type="ECO:0000313" key="1">
    <source>
        <dbReference type="EMBL" id="KAI4866803.1"/>
    </source>
</evidence>
<evidence type="ECO:0000313" key="2">
    <source>
        <dbReference type="Proteomes" id="UP001497700"/>
    </source>
</evidence>